<reference evidence="2" key="1">
    <citation type="journal article" date="2023" name="bioRxiv">
        <title>Improved chromosome-level genome assembly for marigold (Tagetes erecta).</title>
        <authorList>
            <person name="Jiang F."/>
            <person name="Yuan L."/>
            <person name="Wang S."/>
            <person name="Wang H."/>
            <person name="Xu D."/>
            <person name="Wang A."/>
            <person name="Fan W."/>
        </authorList>
    </citation>
    <scope>NUCLEOTIDE SEQUENCE</scope>
    <source>
        <strain evidence="2">WSJ</strain>
        <tissue evidence="2">Leaf</tissue>
    </source>
</reference>
<dbReference type="PANTHER" id="PTHR31672:SF13">
    <property type="entry name" value="F-BOX PROTEIN CPR30-LIKE"/>
    <property type="match status" value="1"/>
</dbReference>
<comment type="caution">
    <text evidence="2">The sequence shown here is derived from an EMBL/GenBank/DDBJ whole genome shotgun (WGS) entry which is preliminary data.</text>
</comment>
<dbReference type="PROSITE" id="PS50181">
    <property type="entry name" value="FBOX"/>
    <property type="match status" value="1"/>
</dbReference>
<protein>
    <recommendedName>
        <fullName evidence="1">F-box domain-containing protein</fullName>
    </recommendedName>
</protein>
<dbReference type="Pfam" id="PF00646">
    <property type="entry name" value="F-box"/>
    <property type="match status" value="1"/>
</dbReference>
<evidence type="ECO:0000313" key="3">
    <source>
        <dbReference type="Proteomes" id="UP001229421"/>
    </source>
</evidence>
<dbReference type="AlphaFoldDB" id="A0AAD8L2Z5"/>
<dbReference type="SUPFAM" id="SSF81383">
    <property type="entry name" value="F-box domain"/>
    <property type="match status" value="1"/>
</dbReference>
<dbReference type="Gene3D" id="1.20.1280.50">
    <property type="match status" value="1"/>
</dbReference>
<dbReference type="CDD" id="cd22157">
    <property type="entry name" value="F-box_AtFBW1-like"/>
    <property type="match status" value="1"/>
</dbReference>
<proteinExistence type="predicted"/>
<organism evidence="2 3">
    <name type="scientific">Tagetes erecta</name>
    <name type="common">African marigold</name>
    <dbReference type="NCBI Taxonomy" id="13708"/>
    <lineage>
        <taxon>Eukaryota</taxon>
        <taxon>Viridiplantae</taxon>
        <taxon>Streptophyta</taxon>
        <taxon>Embryophyta</taxon>
        <taxon>Tracheophyta</taxon>
        <taxon>Spermatophyta</taxon>
        <taxon>Magnoliopsida</taxon>
        <taxon>eudicotyledons</taxon>
        <taxon>Gunneridae</taxon>
        <taxon>Pentapetalae</taxon>
        <taxon>asterids</taxon>
        <taxon>campanulids</taxon>
        <taxon>Asterales</taxon>
        <taxon>Asteraceae</taxon>
        <taxon>Asteroideae</taxon>
        <taxon>Heliantheae alliance</taxon>
        <taxon>Tageteae</taxon>
        <taxon>Tagetes</taxon>
    </lineage>
</organism>
<dbReference type="NCBIfam" id="TIGR01640">
    <property type="entry name" value="F_box_assoc_1"/>
    <property type="match status" value="1"/>
</dbReference>
<sequence length="350" mass="40210">MSEYSIRNPDFPDDIIRDILSRLPVKSLLQFRCVSKHFRGLISDNHFIKSHLKKAESLSTHHRILVPVSPLLSLNYSLPPTDINASIELSCPFQNPRSVIKIVGSCNGLVCLIHGLRDLTIYNPSTRCLKPFQSPQQLHSDSNQIEYVYGFGFGSNPDDMRVVRFPRFARDCEYTKFNAYDFIDTSGTFLNGSLHWLARHSNIQNQNRVIASFDVSKETFRDVSLPPQDPSLPYYILGVLKGCLYALCDGIYHTEVEIWLMKEYGVVNSWSKFVKIPVDMWTGNISYMRPLRSLSDDEILLEIDLQSYAIYYAEKKMFRRVKGVGNVKWFGDATVYVESLLSPQVSFVFY</sequence>
<feature type="domain" description="F-box" evidence="1">
    <location>
        <begin position="5"/>
        <end position="51"/>
    </location>
</feature>
<dbReference type="InterPro" id="IPR050796">
    <property type="entry name" value="SCF_F-box_component"/>
</dbReference>
<dbReference type="Proteomes" id="UP001229421">
    <property type="component" value="Unassembled WGS sequence"/>
</dbReference>
<name>A0AAD8L2Z5_TARER</name>
<dbReference type="Pfam" id="PF07734">
    <property type="entry name" value="FBA_1"/>
    <property type="match status" value="1"/>
</dbReference>
<gene>
    <name evidence="2" type="ORF">QVD17_08973</name>
</gene>
<dbReference type="InterPro" id="IPR017451">
    <property type="entry name" value="F-box-assoc_interact_dom"/>
</dbReference>
<accession>A0AAD8L2Z5</accession>
<dbReference type="InterPro" id="IPR001810">
    <property type="entry name" value="F-box_dom"/>
</dbReference>
<dbReference type="PANTHER" id="PTHR31672">
    <property type="entry name" value="BNACNNG10540D PROTEIN"/>
    <property type="match status" value="1"/>
</dbReference>
<keyword evidence="3" id="KW-1185">Reference proteome</keyword>
<dbReference type="SMART" id="SM00256">
    <property type="entry name" value="FBOX"/>
    <property type="match status" value="1"/>
</dbReference>
<evidence type="ECO:0000259" key="1">
    <source>
        <dbReference type="PROSITE" id="PS50181"/>
    </source>
</evidence>
<evidence type="ECO:0000313" key="2">
    <source>
        <dbReference type="EMBL" id="KAK1432083.1"/>
    </source>
</evidence>
<dbReference type="EMBL" id="JAUHHV010000002">
    <property type="protein sequence ID" value="KAK1432083.1"/>
    <property type="molecule type" value="Genomic_DNA"/>
</dbReference>
<dbReference type="InterPro" id="IPR006527">
    <property type="entry name" value="F-box-assoc_dom_typ1"/>
</dbReference>
<dbReference type="InterPro" id="IPR036047">
    <property type="entry name" value="F-box-like_dom_sf"/>
</dbReference>